<sequence>MKNVSPVTPVTNGTSRLRCSPYTDVRKLTMSCLDPDCLTVIDDVRLRIEMELMCSV</sequence>
<organism evidence="1 2">
    <name type="scientific">Parelaphostrongylus tenuis</name>
    <name type="common">Meningeal worm</name>
    <dbReference type="NCBI Taxonomy" id="148309"/>
    <lineage>
        <taxon>Eukaryota</taxon>
        <taxon>Metazoa</taxon>
        <taxon>Ecdysozoa</taxon>
        <taxon>Nematoda</taxon>
        <taxon>Chromadorea</taxon>
        <taxon>Rhabditida</taxon>
        <taxon>Rhabditina</taxon>
        <taxon>Rhabditomorpha</taxon>
        <taxon>Strongyloidea</taxon>
        <taxon>Metastrongylidae</taxon>
        <taxon>Parelaphostrongylus</taxon>
    </lineage>
</organism>
<protein>
    <submittedName>
        <fullName evidence="1">Uncharacterized protein</fullName>
    </submittedName>
</protein>
<dbReference type="AlphaFoldDB" id="A0AAD5MCR6"/>
<dbReference type="EMBL" id="JAHQIW010002741">
    <property type="protein sequence ID" value="KAJ1356205.1"/>
    <property type="molecule type" value="Genomic_DNA"/>
</dbReference>
<accession>A0AAD5MCR6</accession>
<evidence type="ECO:0000313" key="1">
    <source>
        <dbReference type="EMBL" id="KAJ1356205.1"/>
    </source>
</evidence>
<dbReference type="Proteomes" id="UP001196413">
    <property type="component" value="Unassembled WGS sequence"/>
</dbReference>
<reference evidence="1" key="1">
    <citation type="submission" date="2021-06" db="EMBL/GenBank/DDBJ databases">
        <title>Parelaphostrongylus tenuis whole genome reference sequence.</title>
        <authorList>
            <person name="Garwood T.J."/>
            <person name="Larsen P.A."/>
            <person name="Fountain-Jones N.M."/>
            <person name="Garbe J.R."/>
            <person name="Macchietto M.G."/>
            <person name="Kania S.A."/>
            <person name="Gerhold R.W."/>
            <person name="Richards J.E."/>
            <person name="Wolf T.M."/>
        </authorList>
    </citation>
    <scope>NUCLEOTIDE SEQUENCE</scope>
    <source>
        <strain evidence="1">MNPRO001-30</strain>
        <tissue evidence="1">Meninges</tissue>
    </source>
</reference>
<keyword evidence="2" id="KW-1185">Reference proteome</keyword>
<gene>
    <name evidence="1" type="ORF">KIN20_013875</name>
</gene>
<comment type="caution">
    <text evidence="1">The sequence shown here is derived from an EMBL/GenBank/DDBJ whole genome shotgun (WGS) entry which is preliminary data.</text>
</comment>
<name>A0AAD5MCR6_PARTN</name>
<proteinExistence type="predicted"/>
<evidence type="ECO:0000313" key="2">
    <source>
        <dbReference type="Proteomes" id="UP001196413"/>
    </source>
</evidence>